<keyword evidence="4" id="KW-0539">Nucleus</keyword>
<dbReference type="eggNOG" id="KOG2022">
    <property type="taxonomic scope" value="Eukaryota"/>
</dbReference>
<dbReference type="STRING" id="1071381.G8BUW1"/>
<dbReference type="Proteomes" id="UP000005666">
    <property type="component" value="Chromosome 6"/>
</dbReference>
<dbReference type="OMA" id="WMLQYMN"/>
<evidence type="ECO:0000256" key="4">
    <source>
        <dbReference type="ARBA" id="ARBA00023242"/>
    </source>
</evidence>
<proteinExistence type="inferred from homology"/>
<dbReference type="InterPro" id="IPR051345">
    <property type="entry name" value="Importin_beta-like_NTR"/>
</dbReference>
<sequence>MSSIEEIVHLVESLYAPQPSQDVNQIQQSLQVLQKSPQGLAFANELLKNDNYSPNVQYFGALTLTVQLNTNVNSFEKLWVLFKANLIHLTKYSKSYATNPQNKSMLLTTIKKLMSNLSLIFTNINENETTTAESTTITSWNNPLNTLLVLLTNSNNSKVEDWNLDDNVVDSMLVAAVNSQVSYQELSEFIQSSNELNNLLLTFTEIIVEDLVKYQSRKATMTNVYKILHDHLYITTMALININLNIPNNSNDTLYASISAWITCVSSFRNLSTHGNMDLSEMFQNLITVMCTSSEQTDKYHKAEQILAIFDNCFSNDPNLMSYDLRSQVEAIFLGVSKAGNADTSKNAWMLEYMNYLVTNEMVSELKELAICITDFLQISTLDVCNKLFTVIGTNSASPDNLNQYINVLLQMTNFPLTPILQEVFSVRMIDFWLDLADSFTNLAPETLSPQAQTLAADIFQQVVLIYLPKVSLINKEKILNEEGEDSSLHEFEDFKTATSDLIESLWNILGNDKLTNVLIDSISKTTSDSSKQQNVDLFQTEVMAFLLNTLLMDMNLAESHWICDIIGSNKNFINNILFLLESGFELPDSTLSYRHLKIEFIRTSSVLIGTLSGCFLQDASQLNQCVQTLFKGLESCIISASELNTKLENIVVKSIYTVFDTCRTELIPELSNSLTVLKSILRPDSNISNYSRERLMHTVGFIIQCVVANGPQEQANYICQLVDIISDLYERSLGIDMPNKSDYVHCLLSCISELGSALVQPDEMENSAILPRLQEFQQYWMEDPLHIRIKILALLNSALSNPDYGKDSHFIETSCLILGKTLTLPDSEPHFLRYNMSEMMEFMINQLPKTNYVNSLPFFSYLLERMVAHFKNNIGPQDIEFIFDRFFLSQYQQYIHNDPDLLQTLINFANSMLDSKPSQLMLCRYWNDFIVPEFLKLLPSREKFTISAVTKFWTKVINNRKYSQEELELSRQLIAHVGQELVYQTMFGLFHTQRSDLSNYTDLIRALVAKYPLQTKEWMIEALPKICEGKNAIHEKFINKLAITRGNRASGNAILEWWLQCNSLPTL</sequence>
<dbReference type="RefSeq" id="XP_003685977.1">
    <property type="nucleotide sequence ID" value="XM_003685929.1"/>
</dbReference>
<dbReference type="PANTHER" id="PTHR12363">
    <property type="entry name" value="TRANSPORTIN 3 AND IMPORTIN 13"/>
    <property type="match status" value="1"/>
</dbReference>
<gene>
    <name evidence="5" type="primary">TPHA0F00560</name>
    <name evidence="5" type="ordered locus">TPHA_0F00560</name>
</gene>
<dbReference type="GO" id="GO:0006606">
    <property type="term" value="P:protein import into nucleus"/>
    <property type="evidence" value="ECO:0007669"/>
    <property type="project" value="TreeGrafter"/>
</dbReference>
<dbReference type="SUPFAM" id="SSF48371">
    <property type="entry name" value="ARM repeat"/>
    <property type="match status" value="2"/>
</dbReference>
<comment type="similarity">
    <text evidence="2">Belongs to the importin beta family.</text>
</comment>
<dbReference type="Gene3D" id="1.25.10.10">
    <property type="entry name" value="Leucine-rich Repeat Variant"/>
    <property type="match status" value="1"/>
</dbReference>
<evidence type="ECO:0000256" key="1">
    <source>
        <dbReference type="ARBA" id="ARBA00004123"/>
    </source>
</evidence>
<keyword evidence="3" id="KW-0813">Transport</keyword>
<evidence type="ECO:0008006" key="7">
    <source>
        <dbReference type="Google" id="ProtNLM"/>
    </source>
</evidence>
<dbReference type="AlphaFoldDB" id="G8BUW1"/>
<dbReference type="HOGENOM" id="CLU_284018_0_0_1"/>
<evidence type="ECO:0000313" key="5">
    <source>
        <dbReference type="EMBL" id="CCE63543.1"/>
    </source>
</evidence>
<evidence type="ECO:0000256" key="3">
    <source>
        <dbReference type="ARBA" id="ARBA00022448"/>
    </source>
</evidence>
<name>G8BUW1_TETPH</name>
<protein>
    <recommendedName>
        <fullName evidence="7">Importin N-terminal domain-containing protein</fullName>
    </recommendedName>
</protein>
<organism evidence="5 6">
    <name type="scientific">Tetrapisispora phaffii (strain ATCC 24235 / CBS 4417 / NBRC 1672 / NRRL Y-8282 / UCD 70-5)</name>
    <name type="common">Yeast</name>
    <name type="synonym">Fabospora phaffii</name>
    <dbReference type="NCBI Taxonomy" id="1071381"/>
    <lineage>
        <taxon>Eukaryota</taxon>
        <taxon>Fungi</taxon>
        <taxon>Dikarya</taxon>
        <taxon>Ascomycota</taxon>
        <taxon>Saccharomycotina</taxon>
        <taxon>Saccharomycetes</taxon>
        <taxon>Saccharomycetales</taxon>
        <taxon>Saccharomycetaceae</taxon>
        <taxon>Tetrapisispora</taxon>
    </lineage>
</organism>
<reference evidence="5 6" key="1">
    <citation type="journal article" date="2011" name="Proc. Natl. Acad. Sci. U.S.A.">
        <title>Evolutionary erosion of yeast sex chromosomes by mating-type switching accidents.</title>
        <authorList>
            <person name="Gordon J.L."/>
            <person name="Armisen D."/>
            <person name="Proux-Wera E."/>
            <person name="Oheigeartaigh S.S."/>
            <person name="Byrne K.P."/>
            <person name="Wolfe K.H."/>
        </authorList>
    </citation>
    <scope>NUCLEOTIDE SEQUENCE [LARGE SCALE GENOMIC DNA]</scope>
    <source>
        <strain evidence="6">ATCC 24235 / CBS 4417 / NBRC 1672 / NRRL Y-8282 / UCD 70-5</strain>
    </source>
</reference>
<dbReference type="GeneID" id="11535337"/>
<keyword evidence="6" id="KW-1185">Reference proteome</keyword>
<accession>G8BUW1</accession>
<evidence type="ECO:0000313" key="6">
    <source>
        <dbReference type="Proteomes" id="UP000005666"/>
    </source>
</evidence>
<dbReference type="InterPro" id="IPR016024">
    <property type="entry name" value="ARM-type_fold"/>
</dbReference>
<dbReference type="GO" id="GO:0005634">
    <property type="term" value="C:nucleus"/>
    <property type="evidence" value="ECO:0007669"/>
    <property type="project" value="UniProtKB-SubCell"/>
</dbReference>
<dbReference type="KEGG" id="tpf:TPHA_0F00560"/>
<dbReference type="PANTHER" id="PTHR12363:SF33">
    <property type="entry name" value="IMPORTIN-13"/>
    <property type="match status" value="1"/>
</dbReference>
<dbReference type="OrthoDB" id="2016913at2759"/>
<dbReference type="InterPro" id="IPR011989">
    <property type="entry name" value="ARM-like"/>
</dbReference>
<dbReference type="EMBL" id="HE612861">
    <property type="protein sequence ID" value="CCE63543.1"/>
    <property type="molecule type" value="Genomic_DNA"/>
</dbReference>
<dbReference type="GO" id="GO:0005737">
    <property type="term" value="C:cytoplasm"/>
    <property type="evidence" value="ECO:0007669"/>
    <property type="project" value="TreeGrafter"/>
</dbReference>
<comment type="subcellular location">
    <subcellularLocation>
        <location evidence="1">Nucleus</location>
    </subcellularLocation>
</comment>
<evidence type="ECO:0000256" key="2">
    <source>
        <dbReference type="ARBA" id="ARBA00007991"/>
    </source>
</evidence>